<sequence length="78" mass="8572">MVVIMKENKKFTSILKIVYFVGLIGLGMYAVGYIFGEWLATGQIDLSNLNILLPLVLGLPALLSSFSFSFITSLTRLA</sequence>
<evidence type="ECO:0000313" key="3">
    <source>
        <dbReference type="Proteomes" id="UP000305785"/>
    </source>
</evidence>
<evidence type="ECO:0000256" key="1">
    <source>
        <dbReference type="SAM" id="Phobius"/>
    </source>
</evidence>
<dbReference type="EMBL" id="SSXN01000003">
    <property type="protein sequence ID" value="TII06338.1"/>
    <property type="molecule type" value="Genomic_DNA"/>
</dbReference>
<name>A0A4T2H2T3_STRSU</name>
<proteinExistence type="predicted"/>
<organism evidence="2 3">
    <name type="scientific">Streptococcus suis</name>
    <dbReference type="NCBI Taxonomy" id="1307"/>
    <lineage>
        <taxon>Bacteria</taxon>
        <taxon>Bacillati</taxon>
        <taxon>Bacillota</taxon>
        <taxon>Bacilli</taxon>
        <taxon>Lactobacillales</taxon>
        <taxon>Streptococcaceae</taxon>
        <taxon>Streptococcus</taxon>
    </lineage>
</organism>
<gene>
    <name evidence="2" type="ORF">FAJ36_03300</name>
</gene>
<feature type="transmembrane region" description="Helical" evidence="1">
    <location>
        <begin position="51"/>
        <end position="74"/>
    </location>
</feature>
<dbReference type="AlphaFoldDB" id="A0A4T2H2T3"/>
<reference evidence="2 3" key="1">
    <citation type="submission" date="2019-04" db="EMBL/GenBank/DDBJ databases">
        <title>Genome analysis of Streptococcus suis strain WUSS330.</title>
        <authorList>
            <person name="Chen H."/>
            <person name="Gao X."/>
            <person name="Wu Z."/>
        </authorList>
    </citation>
    <scope>NUCLEOTIDE SEQUENCE [LARGE SCALE GENOMIC DNA]</scope>
    <source>
        <strain evidence="2 3">WUSS330</strain>
    </source>
</reference>
<keyword evidence="1" id="KW-0472">Membrane</keyword>
<comment type="caution">
    <text evidence="2">The sequence shown here is derived from an EMBL/GenBank/DDBJ whole genome shotgun (WGS) entry which is preliminary data.</text>
</comment>
<protein>
    <submittedName>
        <fullName evidence="2">Uncharacterized protein</fullName>
    </submittedName>
</protein>
<accession>A0A4T2H2T3</accession>
<evidence type="ECO:0000313" key="2">
    <source>
        <dbReference type="EMBL" id="TII06338.1"/>
    </source>
</evidence>
<keyword evidence="1" id="KW-1133">Transmembrane helix</keyword>
<feature type="transmembrane region" description="Helical" evidence="1">
    <location>
        <begin position="12"/>
        <end position="31"/>
    </location>
</feature>
<dbReference type="Proteomes" id="UP000305785">
    <property type="component" value="Unassembled WGS sequence"/>
</dbReference>
<keyword evidence="1" id="KW-0812">Transmembrane</keyword>